<feature type="compositionally biased region" description="Acidic residues" evidence="1">
    <location>
        <begin position="71"/>
        <end position="83"/>
    </location>
</feature>
<accession>A0A2P6NGI3</accession>
<feature type="region of interest" description="Disordered" evidence="1">
    <location>
        <begin position="1"/>
        <end position="36"/>
    </location>
</feature>
<dbReference type="EMBL" id="MDYQ01000090">
    <property type="protein sequence ID" value="PRP83064.1"/>
    <property type="molecule type" value="Genomic_DNA"/>
</dbReference>
<name>A0A2P6NGI3_9EUKA</name>
<keyword evidence="3" id="KW-1185">Reference proteome</keyword>
<organism evidence="2 3">
    <name type="scientific">Planoprotostelium fungivorum</name>
    <dbReference type="NCBI Taxonomy" id="1890364"/>
    <lineage>
        <taxon>Eukaryota</taxon>
        <taxon>Amoebozoa</taxon>
        <taxon>Evosea</taxon>
        <taxon>Variosea</taxon>
        <taxon>Cavosteliida</taxon>
        <taxon>Cavosteliaceae</taxon>
        <taxon>Planoprotostelium</taxon>
    </lineage>
</organism>
<proteinExistence type="predicted"/>
<protein>
    <submittedName>
        <fullName evidence="2">Uncharacterized protein</fullName>
    </submittedName>
</protein>
<feature type="region of interest" description="Disordered" evidence="1">
    <location>
        <begin position="57"/>
        <end position="105"/>
    </location>
</feature>
<feature type="compositionally biased region" description="Polar residues" evidence="1">
    <location>
        <begin position="19"/>
        <end position="36"/>
    </location>
</feature>
<evidence type="ECO:0000313" key="3">
    <source>
        <dbReference type="Proteomes" id="UP000241769"/>
    </source>
</evidence>
<reference evidence="2 3" key="1">
    <citation type="journal article" date="2018" name="Genome Biol. Evol.">
        <title>Multiple Roots of Fruiting Body Formation in Amoebozoa.</title>
        <authorList>
            <person name="Hillmann F."/>
            <person name="Forbes G."/>
            <person name="Novohradska S."/>
            <person name="Ferling I."/>
            <person name="Riege K."/>
            <person name="Groth M."/>
            <person name="Westermann M."/>
            <person name="Marz M."/>
            <person name="Spaller T."/>
            <person name="Winckler T."/>
            <person name="Schaap P."/>
            <person name="Glockner G."/>
        </authorList>
    </citation>
    <scope>NUCLEOTIDE SEQUENCE [LARGE SCALE GENOMIC DNA]</scope>
    <source>
        <strain evidence="2 3">Jena</strain>
    </source>
</reference>
<evidence type="ECO:0000313" key="2">
    <source>
        <dbReference type="EMBL" id="PRP83064.1"/>
    </source>
</evidence>
<dbReference type="Proteomes" id="UP000241769">
    <property type="component" value="Unassembled WGS sequence"/>
</dbReference>
<dbReference type="InParanoid" id="A0A2P6NGI3"/>
<evidence type="ECO:0000256" key="1">
    <source>
        <dbReference type="SAM" id="MobiDB-lite"/>
    </source>
</evidence>
<sequence>MSSSAGQAMVKIQIDGTEHQTNIRYDPSTQSTAEQPLNHTLEAMRQVYQRVNDLFTENLKNVKTPAVAPPQDDEDEEDEDATGDGDSGVTPSQPKKQKTSKTKKN</sequence>
<comment type="caution">
    <text evidence="2">The sequence shown here is derived from an EMBL/GenBank/DDBJ whole genome shotgun (WGS) entry which is preliminary data.</text>
</comment>
<feature type="compositionally biased region" description="Basic residues" evidence="1">
    <location>
        <begin position="95"/>
        <end position="105"/>
    </location>
</feature>
<gene>
    <name evidence="2" type="ORF">PROFUN_09660</name>
</gene>
<dbReference type="AlphaFoldDB" id="A0A2P6NGI3"/>